<dbReference type="Proteomes" id="UP000682005">
    <property type="component" value="Chromosome 1"/>
</dbReference>
<accession>A0A0K1NJP6</accession>
<dbReference type="AlphaFoldDB" id="A0A0K1NJP6"/>
<sequence length="224" mass="24322">MKLRLLMIFGLLTSLFVSAQAQTNSNEVVFVDADGKVLANNTTLVLSKIEDAKFPPGMKEIASKLFILNKSGEELTVTLDCTVSGLNDGDVQVCALDECNSYDEDGTYEVVSQVLSAASDKKEISIERSFENDEKCTITLKITMKKKGSDVEKEGPTVTIKFDADATGIASAALQSGSTYDVFNVHGVLLHKQVLSLPTLSKGIYIVKQKDAKGIVSTRKYIVR</sequence>
<proteinExistence type="predicted"/>
<organism evidence="2 4">
    <name type="scientific">Prevotella fusca JCM 17724</name>
    <dbReference type="NCBI Taxonomy" id="1236517"/>
    <lineage>
        <taxon>Bacteria</taxon>
        <taxon>Pseudomonadati</taxon>
        <taxon>Bacteroidota</taxon>
        <taxon>Bacteroidia</taxon>
        <taxon>Bacteroidales</taxon>
        <taxon>Prevotellaceae</taxon>
        <taxon>Prevotella</taxon>
    </lineage>
</organism>
<gene>
    <name evidence="2" type="ORF">ADJ77_04540</name>
    <name evidence="3" type="ORF">J5A51_11660</name>
</gene>
<keyword evidence="5" id="KW-1185">Reference proteome</keyword>
<evidence type="ECO:0000256" key="1">
    <source>
        <dbReference type="SAM" id="SignalP"/>
    </source>
</evidence>
<keyword evidence="1" id="KW-0732">Signal</keyword>
<evidence type="ECO:0000313" key="3">
    <source>
        <dbReference type="EMBL" id="QUB86723.1"/>
    </source>
</evidence>
<feature type="chain" id="PRO_5044544518" evidence="1">
    <location>
        <begin position="22"/>
        <end position="224"/>
    </location>
</feature>
<dbReference type="EMBL" id="CP012074">
    <property type="protein sequence ID" value="AKU69098.1"/>
    <property type="molecule type" value="Genomic_DNA"/>
</dbReference>
<reference evidence="2 4" key="1">
    <citation type="submission" date="2015-07" db="EMBL/GenBank/DDBJ databases">
        <authorList>
            <person name="Noorani M."/>
        </authorList>
    </citation>
    <scope>NUCLEOTIDE SEQUENCE [LARGE SCALE GENOMIC DNA]</scope>
    <source>
        <strain evidence="2 4">W1435</strain>
    </source>
</reference>
<protein>
    <submittedName>
        <fullName evidence="3">T9SS C-terminal target domain-containing protein</fullName>
    </submittedName>
</protein>
<dbReference type="OrthoDB" id="1082452at2"/>
<evidence type="ECO:0000313" key="5">
    <source>
        <dbReference type="Proteomes" id="UP000682005"/>
    </source>
</evidence>
<evidence type="ECO:0000313" key="4">
    <source>
        <dbReference type="Proteomes" id="UP000060345"/>
    </source>
</evidence>
<dbReference type="RefSeq" id="WP_025077494.1">
    <property type="nucleotide sequence ID" value="NZ_BAKO01000002.1"/>
</dbReference>
<dbReference type="EMBL" id="CP072370">
    <property type="protein sequence ID" value="QUB86723.1"/>
    <property type="molecule type" value="Genomic_DNA"/>
</dbReference>
<reference evidence="3 5" key="2">
    <citation type="submission" date="2021-03" db="EMBL/GenBank/DDBJ databases">
        <title>Human Oral Microbial Genomes.</title>
        <authorList>
            <person name="Johnston C.D."/>
            <person name="Chen T."/>
            <person name="Dewhirst F.E."/>
        </authorList>
    </citation>
    <scope>NUCLEOTIDE SEQUENCE [LARGE SCALE GENOMIC DNA]</scope>
    <source>
        <strain evidence="3 5">W1435</strain>
    </source>
</reference>
<evidence type="ECO:0000313" key="2">
    <source>
        <dbReference type="EMBL" id="AKU69098.1"/>
    </source>
</evidence>
<dbReference type="Proteomes" id="UP000060345">
    <property type="component" value="Chromosome 1"/>
</dbReference>
<name>A0A0K1NJP6_9BACT</name>
<dbReference type="STRING" id="1236517.ADJ77_04540"/>
<dbReference type="KEGG" id="pfus:ADJ77_04540"/>
<feature type="signal peptide" evidence="1">
    <location>
        <begin position="1"/>
        <end position="21"/>
    </location>
</feature>